<dbReference type="AlphaFoldDB" id="A0A7W7P0V9"/>
<protein>
    <submittedName>
        <fullName evidence="2">Tetratricopeptide (TPR) repeat protein</fullName>
    </submittedName>
</protein>
<keyword evidence="1" id="KW-0732">Signal</keyword>
<name>A0A7W7P0V9_PSENT</name>
<evidence type="ECO:0000256" key="1">
    <source>
        <dbReference type="SAM" id="SignalP"/>
    </source>
</evidence>
<evidence type="ECO:0000313" key="3">
    <source>
        <dbReference type="Proteomes" id="UP000566995"/>
    </source>
</evidence>
<feature type="chain" id="PRO_5031347218" evidence="1">
    <location>
        <begin position="20"/>
        <end position="133"/>
    </location>
</feature>
<dbReference type="PROSITE" id="PS51257">
    <property type="entry name" value="PROKAR_LIPOPROTEIN"/>
    <property type="match status" value="1"/>
</dbReference>
<proteinExistence type="predicted"/>
<evidence type="ECO:0000313" key="2">
    <source>
        <dbReference type="EMBL" id="MBB4862790.1"/>
    </source>
</evidence>
<comment type="caution">
    <text evidence="2">The sequence shown here is derived from an EMBL/GenBank/DDBJ whole genome shotgun (WGS) entry which is preliminary data.</text>
</comment>
<dbReference type="EMBL" id="JACHLI010000004">
    <property type="protein sequence ID" value="MBB4862790.1"/>
    <property type="molecule type" value="Genomic_DNA"/>
</dbReference>
<feature type="signal peptide" evidence="1">
    <location>
        <begin position="1"/>
        <end position="19"/>
    </location>
</feature>
<dbReference type="RefSeq" id="WP_184587526.1">
    <property type="nucleotide sequence ID" value="NZ_JACHLI010000004.1"/>
</dbReference>
<sequence>MTRLHHLPATLLIALLLTAAGCQSRPDAQAPTPADELRQRAESSLAEGLRLYEDGHYYLAEEQLLAADIWASTPDLQLQAAKYLAFSYCVSERPNQCRFAFERALQIDPDFRLDNAEAGHPLWGPVFAQVRQR</sequence>
<dbReference type="SUPFAM" id="SSF48452">
    <property type="entry name" value="TPR-like"/>
    <property type="match status" value="1"/>
</dbReference>
<dbReference type="InterPro" id="IPR047780">
    <property type="entry name" value="TssQ-like"/>
</dbReference>
<dbReference type="Proteomes" id="UP000566995">
    <property type="component" value="Unassembled WGS sequence"/>
</dbReference>
<reference evidence="2 3" key="1">
    <citation type="submission" date="2020-08" db="EMBL/GenBank/DDBJ databases">
        <title>Functional genomics of gut bacteria from endangered species of beetles.</title>
        <authorList>
            <person name="Carlos-Shanley C."/>
        </authorList>
    </citation>
    <scope>NUCLEOTIDE SEQUENCE [LARGE SCALE GENOMIC DNA]</scope>
    <source>
        <strain evidence="2 3">S00179</strain>
    </source>
</reference>
<gene>
    <name evidence="2" type="ORF">HNP46_001634</name>
</gene>
<dbReference type="NCBIfam" id="NF038027">
    <property type="entry name" value="TssQ_fam"/>
    <property type="match status" value="1"/>
</dbReference>
<accession>A0A7W7P0V9</accession>
<organism evidence="2 3">
    <name type="scientific">Pseudomonas nitroreducens</name>
    <dbReference type="NCBI Taxonomy" id="46680"/>
    <lineage>
        <taxon>Bacteria</taxon>
        <taxon>Pseudomonadati</taxon>
        <taxon>Pseudomonadota</taxon>
        <taxon>Gammaproteobacteria</taxon>
        <taxon>Pseudomonadales</taxon>
        <taxon>Pseudomonadaceae</taxon>
        <taxon>Pseudomonas</taxon>
    </lineage>
</organism>
<dbReference type="InterPro" id="IPR011990">
    <property type="entry name" value="TPR-like_helical_dom_sf"/>
</dbReference>